<dbReference type="PANTHER" id="PTHR43540:SF1">
    <property type="entry name" value="ISOCHORISMATASE HYDROLASE"/>
    <property type="match status" value="1"/>
</dbReference>
<keyword evidence="1 3" id="KW-0378">Hydrolase</keyword>
<evidence type="ECO:0000256" key="1">
    <source>
        <dbReference type="ARBA" id="ARBA00022801"/>
    </source>
</evidence>
<evidence type="ECO:0000313" key="4">
    <source>
        <dbReference type="Proteomes" id="UP000320216"/>
    </source>
</evidence>
<dbReference type="CDD" id="cd00431">
    <property type="entry name" value="cysteine_hydrolases"/>
    <property type="match status" value="1"/>
</dbReference>
<reference evidence="3 4" key="1">
    <citation type="submission" date="2019-07" db="EMBL/GenBank/DDBJ databases">
        <title>Full genome sequence of Humibacter sp. WJ7-1.</title>
        <authorList>
            <person name="Im W.-T."/>
        </authorList>
    </citation>
    <scope>NUCLEOTIDE SEQUENCE [LARGE SCALE GENOMIC DNA]</scope>
    <source>
        <strain evidence="3 4">WJ7-1</strain>
    </source>
</reference>
<protein>
    <submittedName>
        <fullName evidence="3">Cysteine hydrolase</fullName>
    </submittedName>
</protein>
<dbReference type="RefSeq" id="WP_146320047.1">
    <property type="nucleotide sequence ID" value="NZ_CP042305.1"/>
</dbReference>
<accession>A0A5B8M5R1</accession>
<dbReference type="InterPro" id="IPR050272">
    <property type="entry name" value="Isochorismatase-like_hydrls"/>
</dbReference>
<dbReference type="InterPro" id="IPR000868">
    <property type="entry name" value="Isochorismatase-like_dom"/>
</dbReference>
<evidence type="ECO:0000313" key="3">
    <source>
        <dbReference type="EMBL" id="QDZ14810.1"/>
    </source>
</evidence>
<dbReference type="PANTHER" id="PTHR43540">
    <property type="entry name" value="PEROXYUREIDOACRYLATE/UREIDOACRYLATE AMIDOHYDROLASE-RELATED"/>
    <property type="match status" value="1"/>
</dbReference>
<dbReference type="EMBL" id="CP042305">
    <property type="protein sequence ID" value="QDZ14810.1"/>
    <property type="molecule type" value="Genomic_DNA"/>
</dbReference>
<dbReference type="GO" id="GO:0016787">
    <property type="term" value="F:hydrolase activity"/>
    <property type="evidence" value="ECO:0007669"/>
    <property type="project" value="UniProtKB-KW"/>
</dbReference>
<proteinExistence type="predicted"/>
<evidence type="ECO:0000259" key="2">
    <source>
        <dbReference type="Pfam" id="PF00857"/>
    </source>
</evidence>
<organism evidence="3 4">
    <name type="scientific">Humibacter ginsenosidimutans</name>
    <dbReference type="NCBI Taxonomy" id="2599293"/>
    <lineage>
        <taxon>Bacteria</taxon>
        <taxon>Bacillati</taxon>
        <taxon>Actinomycetota</taxon>
        <taxon>Actinomycetes</taxon>
        <taxon>Micrococcales</taxon>
        <taxon>Microbacteriaceae</taxon>
        <taxon>Humibacter</taxon>
    </lineage>
</organism>
<name>A0A5B8M5R1_9MICO</name>
<sequence>MTGAPRSAPWLVVIDMQTVFGDPESGWYTPRFEEARAGIRRLMPAFGDRVVHTRFEAPVRPSGAWVAYYEQWPWALVPGDSSLYDLVDQPDATHRLVTETTFGKWGPVLEAATAGSRELVLAGVSTDCCVISTALPAADAGVHVRIATDACAGATDADHARALDAMALYAPLIELTDVDAVLATLDR</sequence>
<dbReference type="Gene3D" id="3.40.50.850">
    <property type="entry name" value="Isochorismatase-like"/>
    <property type="match status" value="1"/>
</dbReference>
<dbReference type="SUPFAM" id="SSF52499">
    <property type="entry name" value="Isochorismatase-like hydrolases"/>
    <property type="match status" value="1"/>
</dbReference>
<dbReference type="AlphaFoldDB" id="A0A5B8M5R1"/>
<dbReference type="KEGG" id="huw:FPZ11_08610"/>
<dbReference type="InterPro" id="IPR036380">
    <property type="entry name" value="Isochorismatase-like_sf"/>
</dbReference>
<dbReference type="OrthoDB" id="4426059at2"/>
<keyword evidence="4" id="KW-1185">Reference proteome</keyword>
<dbReference type="Pfam" id="PF00857">
    <property type="entry name" value="Isochorismatase"/>
    <property type="match status" value="1"/>
</dbReference>
<gene>
    <name evidence="3" type="ORF">FPZ11_08610</name>
</gene>
<feature type="domain" description="Isochorismatase-like" evidence="2">
    <location>
        <begin position="10"/>
        <end position="174"/>
    </location>
</feature>
<dbReference type="Proteomes" id="UP000320216">
    <property type="component" value="Chromosome"/>
</dbReference>